<reference evidence="1" key="2">
    <citation type="journal article" date="2022" name="Elife">
        <title>Obligate sexual reproduction of a homothallic fungus closely related to the Cryptococcus pathogenic species complex.</title>
        <authorList>
            <person name="Passer A.R."/>
            <person name="Clancey S.A."/>
            <person name="Shea T."/>
            <person name="David-Palma M."/>
            <person name="Averette A.F."/>
            <person name="Boekhout T."/>
            <person name="Porcel B.M."/>
            <person name="Nowrousian M."/>
            <person name="Cuomo C.A."/>
            <person name="Sun S."/>
            <person name="Heitman J."/>
            <person name="Coelho M.A."/>
        </authorList>
    </citation>
    <scope>NUCLEOTIDE SEQUENCE</scope>
    <source>
        <strain evidence="1">CBS 7841</strain>
    </source>
</reference>
<keyword evidence="2" id="KW-1185">Reference proteome</keyword>
<evidence type="ECO:0000313" key="2">
    <source>
        <dbReference type="Proteomes" id="UP000094043"/>
    </source>
</evidence>
<sequence>MGVYYSQQSCVRIVELHLFKLASHQGHCTFAVCPSVRSSLIMMSPAGVVDGNSNRYYPGRRNPLSIATSRWSGRTGEWDCRERWTCHLGPRRRWMQRRRWWI</sequence>
<name>A0AAJ8M1F7_9TREE</name>
<dbReference type="GeneID" id="91086936"/>
<dbReference type="Proteomes" id="UP000094043">
    <property type="component" value="Chromosome 3"/>
</dbReference>
<reference evidence="1" key="1">
    <citation type="submission" date="2016-06" db="EMBL/GenBank/DDBJ databases">
        <authorList>
            <person name="Cuomo C."/>
            <person name="Litvintseva A."/>
            <person name="Heitman J."/>
            <person name="Chen Y."/>
            <person name="Sun S."/>
            <person name="Springer D."/>
            <person name="Dromer F."/>
            <person name="Young S."/>
            <person name="Zeng Q."/>
            <person name="Chapman S."/>
            <person name="Gujja S."/>
            <person name="Saif S."/>
            <person name="Birren B."/>
        </authorList>
    </citation>
    <scope>NUCLEOTIDE SEQUENCE</scope>
    <source>
        <strain evidence="1">CBS 7841</strain>
    </source>
</reference>
<organism evidence="1 2">
    <name type="scientific">Cryptococcus depauperatus CBS 7841</name>
    <dbReference type="NCBI Taxonomy" id="1295531"/>
    <lineage>
        <taxon>Eukaryota</taxon>
        <taxon>Fungi</taxon>
        <taxon>Dikarya</taxon>
        <taxon>Basidiomycota</taxon>
        <taxon>Agaricomycotina</taxon>
        <taxon>Tremellomycetes</taxon>
        <taxon>Tremellales</taxon>
        <taxon>Cryptococcaceae</taxon>
        <taxon>Cryptococcus</taxon>
    </lineage>
</organism>
<evidence type="ECO:0000313" key="1">
    <source>
        <dbReference type="EMBL" id="WVN87542.1"/>
    </source>
</evidence>
<dbReference type="KEGG" id="cdep:91086936"/>
<protein>
    <submittedName>
        <fullName evidence="1">Uncharacterized protein</fullName>
    </submittedName>
</protein>
<dbReference type="EMBL" id="CP143786">
    <property type="protein sequence ID" value="WVN87542.1"/>
    <property type="molecule type" value="Genomic_DNA"/>
</dbReference>
<dbReference type="AlphaFoldDB" id="A0AAJ8M1F7"/>
<gene>
    <name evidence="1" type="ORF">L203_102725</name>
</gene>
<dbReference type="RefSeq" id="XP_066068242.1">
    <property type="nucleotide sequence ID" value="XM_066212145.1"/>
</dbReference>
<proteinExistence type="predicted"/>
<accession>A0AAJ8M1F7</accession>
<reference evidence="1" key="3">
    <citation type="submission" date="2024-01" db="EMBL/GenBank/DDBJ databases">
        <authorList>
            <person name="Coelho M.A."/>
            <person name="David-Palma M."/>
            <person name="Shea T."/>
            <person name="Sun S."/>
            <person name="Cuomo C.A."/>
            <person name="Heitman J."/>
        </authorList>
    </citation>
    <scope>NUCLEOTIDE SEQUENCE</scope>
    <source>
        <strain evidence="1">CBS 7841</strain>
    </source>
</reference>